<keyword evidence="4" id="KW-1185">Reference proteome</keyword>
<evidence type="ECO:0000259" key="2">
    <source>
        <dbReference type="PROSITE" id="PS51762"/>
    </source>
</evidence>
<dbReference type="HOGENOM" id="CLU_016972_1_1_1"/>
<dbReference type="PANTHER" id="PTHR10963:SF24">
    <property type="entry name" value="GLYCOSIDASE C21B10.07-RELATED"/>
    <property type="match status" value="1"/>
</dbReference>
<dbReference type="PANTHER" id="PTHR10963">
    <property type="entry name" value="GLYCOSYL HYDROLASE-RELATED"/>
    <property type="match status" value="1"/>
</dbReference>
<gene>
    <name evidence="3" type="ORF">GALMADRAFT_102381</name>
</gene>
<dbReference type="OrthoDB" id="192832at2759"/>
<feature type="domain" description="GH16" evidence="2">
    <location>
        <begin position="39"/>
        <end position="338"/>
    </location>
</feature>
<dbReference type="SUPFAM" id="SSF49899">
    <property type="entry name" value="Concanavalin A-like lectins/glucanases"/>
    <property type="match status" value="1"/>
</dbReference>
<evidence type="ECO:0000313" key="4">
    <source>
        <dbReference type="Proteomes" id="UP000027222"/>
    </source>
</evidence>
<dbReference type="Proteomes" id="UP000027222">
    <property type="component" value="Unassembled WGS sequence"/>
</dbReference>
<accession>A0A067SLX1</accession>
<feature type="chain" id="PRO_5001649027" description="GH16 domain-containing protein" evidence="1">
    <location>
        <begin position="18"/>
        <end position="368"/>
    </location>
</feature>
<dbReference type="GO" id="GO:0009251">
    <property type="term" value="P:glucan catabolic process"/>
    <property type="evidence" value="ECO:0007669"/>
    <property type="project" value="TreeGrafter"/>
</dbReference>
<organism evidence="3 4">
    <name type="scientific">Galerina marginata (strain CBS 339.88)</name>
    <dbReference type="NCBI Taxonomy" id="685588"/>
    <lineage>
        <taxon>Eukaryota</taxon>
        <taxon>Fungi</taxon>
        <taxon>Dikarya</taxon>
        <taxon>Basidiomycota</taxon>
        <taxon>Agaricomycotina</taxon>
        <taxon>Agaricomycetes</taxon>
        <taxon>Agaricomycetidae</taxon>
        <taxon>Agaricales</taxon>
        <taxon>Agaricineae</taxon>
        <taxon>Strophariaceae</taxon>
        <taxon>Galerina</taxon>
    </lineage>
</organism>
<keyword evidence="1" id="KW-0732">Signal</keyword>
<dbReference type="InterPro" id="IPR050546">
    <property type="entry name" value="Glycosyl_Hydrlase_16"/>
</dbReference>
<proteinExistence type="predicted"/>
<dbReference type="InterPro" id="IPR013320">
    <property type="entry name" value="ConA-like_dom_sf"/>
</dbReference>
<dbReference type="Gene3D" id="2.60.120.200">
    <property type="match status" value="2"/>
</dbReference>
<evidence type="ECO:0000313" key="3">
    <source>
        <dbReference type="EMBL" id="KDR71891.1"/>
    </source>
</evidence>
<reference evidence="4" key="1">
    <citation type="journal article" date="2014" name="Proc. Natl. Acad. Sci. U.S.A.">
        <title>Extensive sampling of basidiomycete genomes demonstrates inadequacy of the white-rot/brown-rot paradigm for wood decay fungi.</title>
        <authorList>
            <person name="Riley R."/>
            <person name="Salamov A.A."/>
            <person name="Brown D.W."/>
            <person name="Nagy L.G."/>
            <person name="Floudas D."/>
            <person name="Held B.W."/>
            <person name="Levasseur A."/>
            <person name="Lombard V."/>
            <person name="Morin E."/>
            <person name="Otillar R."/>
            <person name="Lindquist E.A."/>
            <person name="Sun H."/>
            <person name="LaButti K.M."/>
            <person name="Schmutz J."/>
            <person name="Jabbour D."/>
            <person name="Luo H."/>
            <person name="Baker S.E."/>
            <person name="Pisabarro A.G."/>
            <person name="Walton J.D."/>
            <person name="Blanchette R.A."/>
            <person name="Henrissat B."/>
            <person name="Martin F."/>
            <person name="Cullen D."/>
            <person name="Hibbett D.S."/>
            <person name="Grigoriev I.V."/>
        </authorList>
    </citation>
    <scope>NUCLEOTIDE SEQUENCE [LARGE SCALE GENOMIC DNA]</scope>
    <source>
        <strain evidence="4">CBS 339.88</strain>
    </source>
</reference>
<dbReference type="AlphaFoldDB" id="A0A067SLX1"/>
<dbReference type="STRING" id="685588.A0A067SLX1"/>
<evidence type="ECO:0000256" key="1">
    <source>
        <dbReference type="SAM" id="SignalP"/>
    </source>
</evidence>
<sequence>MKFSGTLFFSLFGLALSVSVGATYLLKEDIVGPLFYTHFDWQAIDDPTHGRVTYVDQPTSIKQNLTHATFNSFILRADSKTVLSADGPGRNSVRIRSKNTYTTHVANYHYINSFALQPSLVARALFYIPVLCCGYMKPSASENYPFVPNCGGVQLIPSFDVRHMPQGCGTWPAIWETTESGWPAGGETDIVEGVNDQGPNGATLHTTPGCTMPASRAQTGTSAQLNCDTSVNGNAGCGVKFPTANSYGPSFNNNGGGFYAMERSPTYIKVWFWARNDGSVPAEVKNGGSQTNPNNWGTPVAYFPNTSCNLAQHFQANNIIINLTLCGDWAGNVYSQSGCPSTCVDYVNNNPSAFTNAYFNFAAIRVYQ</sequence>
<dbReference type="CDD" id="cd02181">
    <property type="entry name" value="GH16_fungal_Lam16A_glucanase"/>
    <property type="match status" value="1"/>
</dbReference>
<dbReference type="GO" id="GO:0004553">
    <property type="term" value="F:hydrolase activity, hydrolyzing O-glycosyl compounds"/>
    <property type="evidence" value="ECO:0007669"/>
    <property type="project" value="InterPro"/>
</dbReference>
<dbReference type="InterPro" id="IPR000757">
    <property type="entry name" value="Beta-glucanase-like"/>
</dbReference>
<dbReference type="PROSITE" id="PS51762">
    <property type="entry name" value="GH16_2"/>
    <property type="match status" value="1"/>
</dbReference>
<name>A0A067SLX1_GALM3</name>
<dbReference type="EMBL" id="KL142391">
    <property type="protein sequence ID" value="KDR71891.1"/>
    <property type="molecule type" value="Genomic_DNA"/>
</dbReference>
<protein>
    <recommendedName>
        <fullName evidence="2">GH16 domain-containing protein</fullName>
    </recommendedName>
</protein>
<feature type="signal peptide" evidence="1">
    <location>
        <begin position="1"/>
        <end position="17"/>
    </location>
</feature>
<dbReference type="Pfam" id="PF26113">
    <property type="entry name" value="GH16_XgeA"/>
    <property type="match status" value="2"/>
</dbReference>